<protein>
    <submittedName>
        <fullName evidence="2">Nuclear transport factor 2 family protein</fullName>
    </submittedName>
</protein>
<dbReference type="InterPro" id="IPR037401">
    <property type="entry name" value="SnoaL-like"/>
</dbReference>
<evidence type="ECO:0000259" key="1">
    <source>
        <dbReference type="Pfam" id="PF12680"/>
    </source>
</evidence>
<dbReference type="Pfam" id="PF12680">
    <property type="entry name" value="SnoaL_2"/>
    <property type="match status" value="1"/>
</dbReference>
<sequence length="187" mass="20568">MPVISVTLLPGYPADVETRLVARLATAARSVIAASPAGTTVFVNHANTYQRDGNVFSSGGPARLVASDVVKGFLEAMQQRDLDTAQSFLAGGFAMRFPGSAVMHSLAEMIAWARPRYRSVAKDYERFEEVWRENDTVVFCSGTLRGTWNDGRDFSGIRFIDRFEVVDGKITRQDVWNDVAETLAAQA</sequence>
<reference evidence="3" key="1">
    <citation type="journal article" date="2019" name="Int. J. Syst. Evol. Microbiol.">
        <title>The Global Catalogue of Microorganisms (GCM) 10K type strain sequencing project: providing services to taxonomists for standard genome sequencing and annotation.</title>
        <authorList>
            <consortium name="The Broad Institute Genomics Platform"/>
            <consortium name="The Broad Institute Genome Sequencing Center for Infectious Disease"/>
            <person name="Wu L."/>
            <person name="Ma J."/>
        </authorList>
    </citation>
    <scope>NUCLEOTIDE SEQUENCE [LARGE SCALE GENOMIC DNA]</scope>
    <source>
        <strain evidence="3">CCUG 39402</strain>
    </source>
</reference>
<comment type="caution">
    <text evidence="2">The sequence shown here is derived from an EMBL/GenBank/DDBJ whole genome shotgun (WGS) entry which is preliminary data.</text>
</comment>
<keyword evidence="3" id="KW-1185">Reference proteome</keyword>
<dbReference type="RefSeq" id="WP_371439805.1">
    <property type="nucleotide sequence ID" value="NZ_JBHSRS010000084.1"/>
</dbReference>
<evidence type="ECO:0000313" key="2">
    <source>
        <dbReference type="EMBL" id="MFC6284040.1"/>
    </source>
</evidence>
<dbReference type="Gene3D" id="3.10.450.50">
    <property type="match status" value="1"/>
</dbReference>
<feature type="domain" description="SnoaL-like" evidence="1">
    <location>
        <begin position="70"/>
        <end position="172"/>
    </location>
</feature>
<dbReference type="EMBL" id="JBHSRS010000084">
    <property type="protein sequence ID" value="MFC6284040.1"/>
    <property type="molecule type" value="Genomic_DNA"/>
</dbReference>
<dbReference type="SUPFAM" id="SSF54427">
    <property type="entry name" value="NTF2-like"/>
    <property type="match status" value="1"/>
</dbReference>
<dbReference type="InterPro" id="IPR032710">
    <property type="entry name" value="NTF2-like_dom_sf"/>
</dbReference>
<evidence type="ECO:0000313" key="3">
    <source>
        <dbReference type="Proteomes" id="UP001596270"/>
    </source>
</evidence>
<name>A0ABW1U3D8_9BURK</name>
<gene>
    <name evidence="2" type="ORF">ACFQND_22670</name>
</gene>
<dbReference type="Proteomes" id="UP001596270">
    <property type="component" value="Unassembled WGS sequence"/>
</dbReference>
<organism evidence="2 3">
    <name type="scientific">Polaromonas aquatica</name>
    <dbReference type="NCBI Taxonomy" id="332657"/>
    <lineage>
        <taxon>Bacteria</taxon>
        <taxon>Pseudomonadati</taxon>
        <taxon>Pseudomonadota</taxon>
        <taxon>Betaproteobacteria</taxon>
        <taxon>Burkholderiales</taxon>
        <taxon>Comamonadaceae</taxon>
        <taxon>Polaromonas</taxon>
    </lineage>
</organism>
<accession>A0ABW1U3D8</accession>
<proteinExistence type="predicted"/>